<dbReference type="PANTHER" id="PTHR43833">
    <property type="entry name" value="POTASSIUM CHANNEL PROTEIN 2-RELATED-RELATED"/>
    <property type="match status" value="1"/>
</dbReference>
<organism evidence="6 7">
    <name type="scientific">Desulfobacter hydrogenophilus</name>
    <dbReference type="NCBI Taxonomy" id="2291"/>
    <lineage>
        <taxon>Bacteria</taxon>
        <taxon>Pseudomonadati</taxon>
        <taxon>Thermodesulfobacteriota</taxon>
        <taxon>Desulfobacteria</taxon>
        <taxon>Desulfobacterales</taxon>
        <taxon>Desulfobacteraceae</taxon>
        <taxon>Desulfobacter</taxon>
    </lineage>
</organism>
<protein>
    <submittedName>
        <fullName evidence="6">Potassium channel protein</fullName>
    </submittedName>
</protein>
<dbReference type="GO" id="GO:0005886">
    <property type="term" value="C:plasma membrane"/>
    <property type="evidence" value="ECO:0007669"/>
    <property type="project" value="UniProtKB-SubCell"/>
</dbReference>
<dbReference type="PROSITE" id="PS51201">
    <property type="entry name" value="RCK_N"/>
    <property type="match status" value="1"/>
</dbReference>
<dbReference type="Pfam" id="PF02080">
    <property type="entry name" value="TrkA_C"/>
    <property type="match status" value="1"/>
</dbReference>
<dbReference type="Proteomes" id="UP000293902">
    <property type="component" value="Chromosome"/>
</dbReference>
<accession>A0A328F5S5</accession>
<evidence type="ECO:0000259" key="3">
    <source>
        <dbReference type="PROSITE" id="PS51201"/>
    </source>
</evidence>
<evidence type="ECO:0000313" key="6">
    <source>
        <dbReference type="EMBL" id="RAL99883.1"/>
    </source>
</evidence>
<keyword evidence="2" id="KW-0812">Transmembrane</keyword>
<evidence type="ECO:0000313" key="7">
    <source>
        <dbReference type="Proteomes" id="UP000248798"/>
    </source>
</evidence>
<dbReference type="Pfam" id="PF07885">
    <property type="entry name" value="Ion_trans_2"/>
    <property type="match status" value="1"/>
</dbReference>
<feature type="domain" description="RCK C-terminal" evidence="4">
    <location>
        <begin position="484"/>
        <end position="564"/>
    </location>
</feature>
<dbReference type="EMBL" id="CP036313">
    <property type="protein sequence ID" value="QBH11507.1"/>
    <property type="molecule type" value="Genomic_DNA"/>
</dbReference>
<feature type="transmembrane region" description="Helical" evidence="2">
    <location>
        <begin position="83"/>
        <end position="109"/>
    </location>
</feature>
<evidence type="ECO:0000259" key="4">
    <source>
        <dbReference type="PROSITE" id="PS51202"/>
    </source>
</evidence>
<dbReference type="RefSeq" id="WP_111960717.1">
    <property type="nucleotide sequence ID" value="NZ_CP036313.1"/>
</dbReference>
<feature type="domain" description="RCK N-terminal" evidence="3">
    <location>
        <begin position="355"/>
        <end position="469"/>
    </location>
</feature>
<dbReference type="GO" id="GO:0006813">
    <property type="term" value="P:potassium ion transport"/>
    <property type="evidence" value="ECO:0007669"/>
    <property type="project" value="InterPro"/>
</dbReference>
<gene>
    <name evidence="6" type="ORF">DO021_22100</name>
    <name evidence="5" type="ORF">EYB58_00355</name>
</gene>
<dbReference type="OrthoDB" id="9799090at2"/>
<dbReference type="EMBL" id="QLNI01000086">
    <property type="protein sequence ID" value="RAL99883.1"/>
    <property type="molecule type" value="Genomic_DNA"/>
</dbReference>
<keyword evidence="2" id="KW-0472">Membrane</keyword>
<keyword evidence="2" id="KW-1133">Transmembrane helix</keyword>
<keyword evidence="6" id="KW-0407">Ion channel</keyword>
<keyword evidence="6" id="KW-0813">Transport</keyword>
<dbReference type="SUPFAM" id="SSF51735">
    <property type="entry name" value="NAD(P)-binding Rossmann-fold domains"/>
    <property type="match status" value="2"/>
</dbReference>
<dbReference type="AlphaFoldDB" id="A0A328F5S5"/>
<dbReference type="Gene3D" id="1.10.287.70">
    <property type="match status" value="1"/>
</dbReference>
<reference evidence="5 8" key="2">
    <citation type="submission" date="2019-02" db="EMBL/GenBank/DDBJ databases">
        <title>Complete genome sequence of Desulfobacter hydrogenophilus AcRS1.</title>
        <authorList>
            <person name="Marietou A."/>
            <person name="Lund M.B."/>
            <person name="Marshall I.P.G."/>
            <person name="Schreiber L."/>
            <person name="Jorgensen B."/>
        </authorList>
    </citation>
    <scope>NUCLEOTIDE SEQUENCE [LARGE SCALE GENOMIC DNA]</scope>
    <source>
        <strain evidence="5 8">AcRS1</strain>
    </source>
</reference>
<sequence>MKFLPSQLLFFFQNKTTRKNLTLLAKFIAFILTIVFLYSLLFHKLMLYEGREYSWVTGLYWTLTVMSTLGFGDITFSTDLGLLFSIVVLSSGVILLLIMLPFTFIQFFYSPWLEAQSKSRTPRELPENTSGHIIITSLDPITEKLVAKLRKRDFQYVLVVAELQQAAELYDAGYRVVVGEPDDPETYHRLRVKKAALVVATSDDMINTSVAFTVRETSPNVSIVTSANHENSLDILQFPGNIHVFQFARMLGHALGNRTIGLGRPVNFVISSDKLHVAEIPAIQTRLCGKNLIDIGMREKTGVTVVGLWEKGMFHLPQPETVISATTMLLLAGTERQLGKFEDMYAIIEGMHAKDAPVLVLGGGRVGVAVVETLEEHGISYRVVEKRAVLTEDKGERYIQGDAADIKVLERAGVMEARTIIITTHNDAMNIYLAFYCRQLRPQVQIISRATNERSVAKLHMAGADLVLSYASMGANSIINVLKSDEISMFTEGLNIFRRPMPPSLVGKNLVASHIRQRTGCSVIAIKSPGDIIVGPDPLVPLKKNEELILIGTTEAEQAFLDLF</sequence>
<keyword evidence="8" id="KW-1185">Reference proteome</keyword>
<dbReference type="InterPro" id="IPR050721">
    <property type="entry name" value="Trk_Ktr_HKT_K-transport"/>
</dbReference>
<dbReference type="InterPro" id="IPR006037">
    <property type="entry name" value="RCK_C"/>
</dbReference>
<dbReference type="Proteomes" id="UP000248798">
    <property type="component" value="Unassembled WGS sequence"/>
</dbReference>
<dbReference type="PANTHER" id="PTHR43833:SF13">
    <property type="entry name" value="POTASSIUM CHANNEL PROTEIN 2-RELATED"/>
    <property type="match status" value="1"/>
</dbReference>
<dbReference type="Pfam" id="PF02254">
    <property type="entry name" value="TrkA_N"/>
    <property type="match status" value="2"/>
</dbReference>
<dbReference type="InterPro" id="IPR036291">
    <property type="entry name" value="NAD(P)-bd_dom_sf"/>
</dbReference>
<dbReference type="PROSITE" id="PS51202">
    <property type="entry name" value="RCK_C"/>
    <property type="match status" value="2"/>
</dbReference>
<evidence type="ECO:0000313" key="5">
    <source>
        <dbReference type="EMBL" id="QBH11507.1"/>
    </source>
</evidence>
<comment type="subcellular location">
    <subcellularLocation>
        <location evidence="1">Cell membrane</location>
        <topology evidence="1">Multi-pass membrane protein</topology>
    </subcellularLocation>
</comment>
<dbReference type="InterPro" id="IPR003148">
    <property type="entry name" value="RCK_N"/>
</dbReference>
<dbReference type="InterPro" id="IPR013099">
    <property type="entry name" value="K_chnl_dom"/>
</dbReference>
<evidence type="ECO:0000256" key="2">
    <source>
        <dbReference type="SAM" id="Phobius"/>
    </source>
</evidence>
<name>A0A328F5S5_9BACT</name>
<dbReference type="InterPro" id="IPR036721">
    <property type="entry name" value="RCK_C_sf"/>
</dbReference>
<feature type="domain" description="RCK C-terminal" evidence="4">
    <location>
        <begin position="263"/>
        <end position="347"/>
    </location>
</feature>
<dbReference type="SUPFAM" id="SSF81324">
    <property type="entry name" value="Voltage-gated potassium channels"/>
    <property type="match status" value="1"/>
</dbReference>
<evidence type="ECO:0000313" key="8">
    <source>
        <dbReference type="Proteomes" id="UP000293902"/>
    </source>
</evidence>
<dbReference type="Gene3D" id="3.30.70.1450">
    <property type="entry name" value="Regulator of K+ conductance, C-terminal domain"/>
    <property type="match status" value="2"/>
</dbReference>
<dbReference type="SUPFAM" id="SSF116726">
    <property type="entry name" value="TrkA C-terminal domain-like"/>
    <property type="match status" value="2"/>
</dbReference>
<evidence type="ECO:0000256" key="1">
    <source>
        <dbReference type="ARBA" id="ARBA00004651"/>
    </source>
</evidence>
<keyword evidence="6" id="KW-0406">Ion transport</keyword>
<proteinExistence type="predicted"/>
<feature type="transmembrane region" description="Helical" evidence="2">
    <location>
        <begin position="53"/>
        <end position="71"/>
    </location>
</feature>
<feature type="transmembrane region" description="Helical" evidence="2">
    <location>
        <begin position="21"/>
        <end position="41"/>
    </location>
</feature>
<dbReference type="Gene3D" id="3.40.50.720">
    <property type="entry name" value="NAD(P)-binding Rossmann-like Domain"/>
    <property type="match status" value="2"/>
</dbReference>
<dbReference type="GO" id="GO:0008324">
    <property type="term" value="F:monoatomic cation transmembrane transporter activity"/>
    <property type="evidence" value="ECO:0007669"/>
    <property type="project" value="InterPro"/>
</dbReference>
<reference evidence="6 7" key="1">
    <citation type="submission" date="2018-06" db="EMBL/GenBank/DDBJ databases">
        <title>Complete Genome Sequence of Desulfobacter hydrogenophilus (DSM3380).</title>
        <authorList>
            <person name="Marietou A."/>
            <person name="Schreiber L."/>
            <person name="Marshall I."/>
            <person name="Jorgensen B."/>
        </authorList>
    </citation>
    <scope>NUCLEOTIDE SEQUENCE [LARGE SCALE GENOMIC DNA]</scope>
    <source>
        <strain evidence="6 7">DSM 3380</strain>
    </source>
</reference>